<dbReference type="GO" id="GO:0030893">
    <property type="term" value="C:meiotic cohesin complex"/>
    <property type="evidence" value="ECO:0007669"/>
    <property type="project" value="TreeGrafter"/>
</dbReference>
<evidence type="ECO:0000259" key="5">
    <source>
        <dbReference type="PROSITE" id="PS51425"/>
    </source>
</evidence>
<comment type="similarity">
    <text evidence="1 3">Belongs to the SCC3 family.</text>
</comment>
<dbReference type="InterPro" id="IPR020839">
    <property type="entry name" value="SCD"/>
</dbReference>
<feature type="domain" description="SCD" evidence="5">
    <location>
        <begin position="453"/>
        <end position="526"/>
    </location>
</feature>
<dbReference type="GO" id="GO:0005634">
    <property type="term" value="C:nucleus"/>
    <property type="evidence" value="ECO:0007669"/>
    <property type="project" value="UniProtKB-SubCell"/>
</dbReference>
<feature type="region of interest" description="Disordered" evidence="4">
    <location>
        <begin position="70"/>
        <end position="204"/>
    </location>
</feature>
<dbReference type="Proteomes" id="UP000694400">
    <property type="component" value="Chromosome 40"/>
</dbReference>
<evidence type="ECO:0000256" key="4">
    <source>
        <dbReference type="SAM" id="MobiDB-lite"/>
    </source>
</evidence>
<protein>
    <recommendedName>
        <fullName evidence="3">Cohesin subunit SA</fullName>
    </recommendedName>
    <alternativeName>
        <fullName evidence="3">SCC3 homolog</fullName>
    </alternativeName>
    <alternativeName>
        <fullName evidence="3">Stromal antigen</fullName>
    </alternativeName>
</protein>
<comment type="subcellular location">
    <subcellularLocation>
        <location evidence="3">Nucleus</location>
    </subcellularLocation>
    <subcellularLocation>
        <location evidence="3">Chromosome</location>
    </subcellularLocation>
    <subcellularLocation>
        <location evidence="3">Chromosome</location>
        <location evidence="3">Centromere</location>
    </subcellularLocation>
</comment>
<evidence type="ECO:0000256" key="2">
    <source>
        <dbReference type="ARBA" id="ARBA00023242"/>
    </source>
</evidence>
<evidence type="ECO:0000313" key="6">
    <source>
        <dbReference type="Ensembl" id="ENSAPLP00020004712.1"/>
    </source>
</evidence>
<dbReference type="GO" id="GO:0003682">
    <property type="term" value="F:chromatin binding"/>
    <property type="evidence" value="ECO:0007669"/>
    <property type="project" value="TreeGrafter"/>
</dbReference>
<sequence length="526" mass="57072">MGRPPTPPNLCPPPHRRFHHVLKATSWSPGPAPQLPPQHVSCVFFVVFFFWGGEVTTAPPLAVPTVPTGTPAAVTTTPAATSRPPCRRSGGLGGGPAPALYVSPLSPSPSPKPCPPLSPPCHLRRSPNVPGGSPARTAAARRRTSSTRPSWTAGWPSRFYTGTGGDMGGHGDRGGHGDMLGGTGTHRDKGTREQNQLPKGHGDVSTLGRGHGGGGTCSNVGPPRVTTCHHMSLRATTCHHMSPRVTTCHHVSLCPQVAVDEWLQGYKRDREPAFLELVNFIVRSCGCRGTVTLAMLREQQNTEIIQRLTETFSEDSSDYPLSLSTGPWRRFQASFGAVVTAVALRSRHAVLYDGFLLGGLTALLTSLADSQVRAFRHTATLAAMKLMTVLVEVALGLSQRRDNTRRLYEAERGKSPPRRAPGKLEVLQETLRELQEQQEEIEAVMNAIFKGVFVHRYRDVVPDVRALCMEELGTCSFPASFLTDGHLKYLGWTLHDKRTLGDPWGHLGTLGDPQQGEVRLRCVRAL</sequence>
<comment type="subunit">
    <text evidence="3">Part of the cohesin complex which is composed of a heterodimer between a SMC1 protein (SMC1A or SMC1B) and SMC3, which are attached via their hinge domain, and RAD21 which link them at their heads, and one STAG protein.</text>
</comment>
<dbReference type="InterPro" id="IPR039662">
    <property type="entry name" value="Cohesin_Scc3/SA"/>
</dbReference>
<name>A0A8B9SHC5_ANAPL</name>
<keyword evidence="3" id="KW-0159">Chromosome partition</keyword>
<keyword evidence="3" id="KW-0132">Cell division</keyword>
<dbReference type="PROSITE" id="PS51425">
    <property type="entry name" value="SCD"/>
    <property type="match status" value="1"/>
</dbReference>
<evidence type="ECO:0000256" key="1">
    <source>
        <dbReference type="ARBA" id="ARBA00005486"/>
    </source>
</evidence>
<dbReference type="PANTHER" id="PTHR11199:SF8">
    <property type="entry name" value="COHESIN SUBUNIT SA-3"/>
    <property type="match status" value="1"/>
</dbReference>
<dbReference type="Pfam" id="PF08514">
    <property type="entry name" value="STAG"/>
    <property type="match status" value="1"/>
</dbReference>
<feature type="compositionally biased region" description="Pro residues" evidence="4">
    <location>
        <begin position="106"/>
        <end position="119"/>
    </location>
</feature>
<accession>A0A8B9SHC5</accession>
<dbReference type="GO" id="GO:0000775">
    <property type="term" value="C:chromosome, centromeric region"/>
    <property type="evidence" value="ECO:0007669"/>
    <property type="project" value="UniProtKB-SubCell"/>
</dbReference>
<dbReference type="GO" id="GO:0051301">
    <property type="term" value="P:cell division"/>
    <property type="evidence" value="ECO:0007669"/>
    <property type="project" value="UniProtKB-UniRule"/>
</dbReference>
<dbReference type="GO" id="GO:0000785">
    <property type="term" value="C:chromatin"/>
    <property type="evidence" value="ECO:0007669"/>
    <property type="project" value="UniProtKB-UniRule"/>
</dbReference>
<dbReference type="PANTHER" id="PTHR11199">
    <property type="entry name" value="STROMAL ANTIGEN"/>
    <property type="match status" value="1"/>
</dbReference>
<evidence type="ECO:0000256" key="3">
    <source>
        <dbReference type="RuleBase" id="RU369063"/>
    </source>
</evidence>
<keyword evidence="3" id="KW-0158">Chromosome</keyword>
<keyword evidence="2 3" id="KW-0539">Nucleus</keyword>
<comment type="function">
    <text evidence="3">Component of cohesin complex, a complex required for the cohesion of sister chromatids after DNA replication. The cohesin complex apparently forms a large proteinaceous ring within which sister chromatids can be trapped. At anaphase, the complex is cleaved and dissociates from chromatin, allowing sister chromatids to segregate.</text>
</comment>
<dbReference type="GO" id="GO:0007059">
    <property type="term" value="P:chromosome segregation"/>
    <property type="evidence" value="ECO:0007669"/>
    <property type="project" value="UniProtKB-KW"/>
</dbReference>
<evidence type="ECO:0000313" key="7">
    <source>
        <dbReference type="Proteomes" id="UP000694400"/>
    </source>
</evidence>
<reference evidence="6" key="3">
    <citation type="submission" date="2025-09" db="UniProtKB">
        <authorList>
            <consortium name="Ensembl"/>
        </authorList>
    </citation>
    <scope>IDENTIFICATION</scope>
</reference>
<reference evidence="6" key="2">
    <citation type="submission" date="2025-08" db="UniProtKB">
        <authorList>
            <consortium name="Ensembl"/>
        </authorList>
    </citation>
    <scope>IDENTIFICATION</scope>
</reference>
<dbReference type="GO" id="GO:0034089">
    <property type="term" value="P:establishment of meiotic sister chromatid cohesion"/>
    <property type="evidence" value="ECO:0007669"/>
    <property type="project" value="TreeGrafter"/>
</dbReference>
<feature type="compositionally biased region" description="Low complexity" evidence="4">
    <location>
        <begin position="70"/>
        <end position="81"/>
    </location>
</feature>
<keyword evidence="3" id="KW-0131">Cell cycle</keyword>
<dbReference type="InterPro" id="IPR013721">
    <property type="entry name" value="STAG"/>
</dbReference>
<proteinExistence type="inferred from homology"/>
<organism evidence="6 7">
    <name type="scientific">Anas platyrhynchos</name>
    <name type="common">Mallard</name>
    <name type="synonym">Anas boschas</name>
    <dbReference type="NCBI Taxonomy" id="8839"/>
    <lineage>
        <taxon>Eukaryota</taxon>
        <taxon>Metazoa</taxon>
        <taxon>Chordata</taxon>
        <taxon>Craniata</taxon>
        <taxon>Vertebrata</taxon>
        <taxon>Euteleostomi</taxon>
        <taxon>Archelosauria</taxon>
        <taxon>Archosauria</taxon>
        <taxon>Dinosauria</taxon>
        <taxon>Saurischia</taxon>
        <taxon>Theropoda</taxon>
        <taxon>Coelurosauria</taxon>
        <taxon>Aves</taxon>
        <taxon>Neognathae</taxon>
        <taxon>Galloanserae</taxon>
        <taxon>Anseriformes</taxon>
        <taxon>Anatidae</taxon>
        <taxon>Anatinae</taxon>
        <taxon>Anas</taxon>
    </lineage>
</organism>
<dbReference type="Pfam" id="PF21581">
    <property type="entry name" value="SCD"/>
    <property type="match status" value="1"/>
</dbReference>
<dbReference type="Ensembl" id="ENSAPLT00020005084.1">
    <property type="protein sequence ID" value="ENSAPLP00020004712.1"/>
    <property type="gene ID" value="ENSAPLG00020003483.1"/>
</dbReference>
<dbReference type="AlphaFoldDB" id="A0A8B9SHC5"/>
<reference evidence="6" key="1">
    <citation type="submission" date="2019-08" db="EMBL/GenBank/DDBJ databases">
        <title>Three high-quality genomes provides insights into domestication of ducks.</title>
        <authorList>
            <person name="Hou Z.C."/>
            <person name="Zhu F."/>
            <person name="Yin Z.T."/>
            <person name="Zhang F."/>
        </authorList>
    </citation>
    <scope>NUCLEOTIDE SEQUENCE [LARGE SCALE GENOMIC DNA]</scope>
</reference>